<dbReference type="Proteomes" id="UP000001460">
    <property type="component" value="Unassembled WGS sequence"/>
</dbReference>
<dbReference type="Pfam" id="PF12220">
    <property type="entry name" value="U1snRNP70_N"/>
    <property type="match status" value="1"/>
</dbReference>
<sequence>MSAVGLPEDLLCYFQARPPLPYIPNVKTKPHRKYEGIADLIHNIEGIFDKGLPPIIIPFESPREKREKLRAIKLATYNEELQIKIREYDPRNTSSDMTDDPYNTLFVGRLSYDTTERTLRKEFETYGPIKKICLITDLNGQSKGYAFIEYESESSLKEAYRYSNKVIDGRKVIVDVERGRTVENWLPRRLGGGKGPPRGSETWAKSKKNSISRQSNQSYCAPYRNSDSYLREQRPHGGYRNRYKANSRPGRSDKQKYSDQYQHSYNNRGHFRGHSTRDRYPRGSSSYRQSVVPY</sequence>
<dbReference type="InterPro" id="IPR012677">
    <property type="entry name" value="Nucleotide-bd_a/b_plait_sf"/>
</dbReference>
<dbReference type="GO" id="GO:0071011">
    <property type="term" value="C:precatalytic spliceosome"/>
    <property type="evidence" value="ECO:0007669"/>
    <property type="project" value="TreeGrafter"/>
</dbReference>
<dbReference type="EMBL" id="DS989727">
    <property type="protein sequence ID" value="EEA05714.1"/>
    <property type="molecule type" value="Genomic_DNA"/>
</dbReference>
<feature type="compositionally biased region" description="Polar residues" evidence="6">
    <location>
        <begin position="283"/>
        <end position="294"/>
    </location>
</feature>
<evidence type="ECO:0000256" key="5">
    <source>
        <dbReference type="PROSITE-ProRule" id="PRU00176"/>
    </source>
</evidence>
<evidence type="ECO:0000256" key="6">
    <source>
        <dbReference type="SAM" id="MobiDB-lite"/>
    </source>
</evidence>
<dbReference type="PROSITE" id="PS50102">
    <property type="entry name" value="RRM"/>
    <property type="match status" value="1"/>
</dbReference>
<dbReference type="SUPFAM" id="SSF54928">
    <property type="entry name" value="RNA-binding domain, RBD"/>
    <property type="match status" value="1"/>
</dbReference>
<proteinExistence type="predicted"/>
<dbReference type="GO" id="GO:0005685">
    <property type="term" value="C:U1 snRNP"/>
    <property type="evidence" value="ECO:0007669"/>
    <property type="project" value="TreeGrafter"/>
</dbReference>
<evidence type="ECO:0000313" key="9">
    <source>
        <dbReference type="Proteomes" id="UP000001460"/>
    </source>
</evidence>
<evidence type="ECO:0000256" key="1">
    <source>
        <dbReference type="ARBA" id="ARBA00004123"/>
    </source>
</evidence>
<dbReference type="GeneID" id="6994824"/>
<dbReference type="FunFam" id="3.30.70.330:FF:000132">
    <property type="entry name" value="Small nuclear ribonucleoprotein U11/U12 subunit 35"/>
    <property type="match status" value="1"/>
</dbReference>
<comment type="subcellular location">
    <subcellularLocation>
        <location evidence="1">Nucleus</location>
    </subcellularLocation>
</comment>
<dbReference type="AlphaFoldDB" id="B6ABG2"/>
<dbReference type="Gene3D" id="3.30.70.330">
    <property type="match status" value="1"/>
</dbReference>
<evidence type="ECO:0000313" key="8">
    <source>
        <dbReference type="EMBL" id="EEA05714.1"/>
    </source>
</evidence>
<dbReference type="InterPro" id="IPR035979">
    <property type="entry name" value="RBD_domain_sf"/>
</dbReference>
<evidence type="ECO:0000259" key="7">
    <source>
        <dbReference type="PROSITE" id="PS50102"/>
    </source>
</evidence>
<dbReference type="InterPro" id="IPR022023">
    <property type="entry name" value="U1snRNP70_N"/>
</dbReference>
<dbReference type="SMART" id="SM00360">
    <property type="entry name" value="RRM"/>
    <property type="match status" value="1"/>
</dbReference>
<evidence type="ECO:0000256" key="3">
    <source>
        <dbReference type="ARBA" id="ARBA00023242"/>
    </source>
</evidence>
<dbReference type="VEuPathDB" id="CryptoDB:CMU_027230"/>
<dbReference type="OrthoDB" id="272703at2759"/>
<keyword evidence="4" id="KW-0687">Ribonucleoprotein</keyword>
<dbReference type="eggNOG" id="KOG0113">
    <property type="taxonomic scope" value="Eukaryota"/>
</dbReference>
<dbReference type="PANTHER" id="PTHR13952:SF5">
    <property type="entry name" value="U1 SMALL NUCLEAR RIBONUCLEOPROTEIN 70 KDA"/>
    <property type="match status" value="1"/>
</dbReference>
<dbReference type="CDD" id="cd12236">
    <property type="entry name" value="RRM_snRNP70"/>
    <property type="match status" value="1"/>
</dbReference>
<feature type="compositionally biased region" description="Polar residues" evidence="6">
    <location>
        <begin position="258"/>
        <end position="267"/>
    </location>
</feature>
<dbReference type="GO" id="GO:0003729">
    <property type="term" value="F:mRNA binding"/>
    <property type="evidence" value="ECO:0007669"/>
    <property type="project" value="TreeGrafter"/>
</dbReference>
<dbReference type="InterPro" id="IPR034143">
    <property type="entry name" value="snRNP70_RRM"/>
</dbReference>
<dbReference type="GO" id="GO:0071004">
    <property type="term" value="C:U2-type prespliceosome"/>
    <property type="evidence" value="ECO:0007669"/>
    <property type="project" value="TreeGrafter"/>
</dbReference>
<reference evidence="8" key="1">
    <citation type="submission" date="2008-06" db="EMBL/GenBank/DDBJ databases">
        <authorList>
            <person name="Lorenzi H."/>
            <person name="Inman J."/>
            <person name="Miller J."/>
            <person name="Schobel S."/>
            <person name="Amedeo P."/>
            <person name="Caler E.V."/>
            <person name="da Silva J."/>
        </authorList>
    </citation>
    <scope>NUCLEOTIDE SEQUENCE [LARGE SCALE GENOMIC DNA]</scope>
    <source>
        <strain evidence="8">RN66</strain>
    </source>
</reference>
<dbReference type="STRING" id="441375.B6ABG2"/>
<protein>
    <submittedName>
        <fullName evidence="8">RNA recognition motif. family protein</fullName>
    </submittedName>
</protein>
<evidence type="ECO:0000256" key="2">
    <source>
        <dbReference type="ARBA" id="ARBA00022884"/>
    </source>
</evidence>
<accession>B6ABG2</accession>
<dbReference type="InterPro" id="IPR051183">
    <property type="entry name" value="U1_U11-U12_snRNP_70-35kDa"/>
</dbReference>
<dbReference type="InterPro" id="IPR000504">
    <property type="entry name" value="RRM_dom"/>
</dbReference>
<gene>
    <name evidence="8" type="ORF">CMU_027230</name>
</gene>
<organism evidence="8 9">
    <name type="scientific">Cryptosporidium muris (strain RN66)</name>
    <dbReference type="NCBI Taxonomy" id="441375"/>
    <lineage>
        <taxon>Eukaryota</taxon>
        <taxon>Sar</taxon>
        <taxon>Alveolata</taxon>
        <taxon>Apicomplexa</taxon>
        <taxon>Conoidasida</taxon>
        <taxon>Coccidia</taxon>
        <taxon>Eucoccidiorida</taxon>
        <taxon>Eimeriorina</taxon>
        <taxon>Cryptosporidiidae</taxon>
        <taxon>Cryptosporidium</taxon>
    </lineage>
</organism>
<dbReference type="Pfam" id="PF00076">
    <property type="entry name" value="RRM_1"/>
    <property type="match status" value="1"/>
</dbReference>
<feature type="region of interest" description="Disordered" evidence="6">
    <location>
        <begin position="187"/>
        <end position="294"/>
    </location>
</feature>
<dbReference type="PANTHER" id="PTHR13952">
    <property type="entry name" value="U1 SMALL NUCLEAR RIBONUCLEOPROTEIN 70 KD"/>
    <property type="match status" value="1"/>
</dbReference>
<name>B6ABG2_CRYMR</name>
<keyword evidence="9" id="KW-1185">Reference proteome</keyword>
<dbReference type="RefSeq" id="XP_002140063.1">
    <property type="nucleotide sequence ID" value="XM_002140027.1"/>
</dbReference>
<feature type="domain" description="RRM" evidence="7">
    <location>
        <begin position="103"/>
        <end position="179"/>
    </location>
</feature>
<evidence type="ECO:0000256" key="4">
    <source>
        <dbReference type="ARBA" id="ARBA00023274"/>
    </source>
</evidence>
<dbReference type="GO" id="GO:0000398">
    <property type="term" value="P:mRNA splicing, via spliceosome"/>
    <property type="evidence" value="ECO:0007669"/>
    <property type="project" value="TreeGrafter"/>
</dbReference>
<dbReference type="GO" id="GO:0030619">
    <property type="term" value="F:U1 snRNA binding"/>
    <property type="evidence" value="ECO:0007669"/>
    <property type="project" value="InterPro"/>
</dbReference>
<keyword evidence="3" id="KW-0539">Nucleus</keyword>
<keyword evidence="2 5" id="KW-0694">RNA-binding</keyword>